<feature type="transmembrane region" description="Helical" evidence="1">
    <location>
        <begin position="134"/>
        <end position="153"/>
    </location>
</feature>
<feature type="transmembrane region" description="Helical" evidence="1">
    <location>
        <begin position="12"/>
        <end position="33"/>
    </location>
</feature>
<dbReference type="Proteomes" id="UP000662314">
    <property type="component" value="Unassembled WGS sequence"/>
</dbReference>
<keyword evidence="4" id="KW-1185">Reference proteome</keyword>
<evidence type="ECO:0000313" key="4">
    <source>
        <dbReference type="Proteomes" id="UP000662314"/>
    </source>
</evidence>
<reference evidence="3 4" key="1">
    <citation type="journal article" date="2021" name="Int. J. Syst. Evol. Microbiol.">
        <title>Amazonocrinis nigriterrae gen. nov., sp. nov., Atlanticothrix silvestris gen. nov., sp. nov. and Dendronalium phyllosphericum gen. nov., sp. nov., nostocacean cyanobacteria from Brazilian environments.</title>
        <authorList>
            <person name="Alvarenga D.O."/>
            <person name="Andreote A.P.D."/>
            <person name="Branco L.H.Z."/>
            <person name="Delbaje E."/>
            <person name="Cruz R.B."/>
            <person name="Varani A.M."/>
            <person name="Fiore M.F."/>
        </authorList>
    </citation>
    <scope>NUCLEOTIDE SEQUENCE [LARGE SCALE GENOMIC DNA]</scope>
    <source>
        <strain evidence="3 4">CENA369</strain>
    </source>
</reference>
<dbReference type="EMBL" id="JAECZA010000276">
    <property type="protein sequence ID" value="MBH8577209.1"/>
    <property type="molecule type" value="Genomic_DNA"/>
</dbReference>
<gene>
    <name evidence="3" type="ORF">I8752_30430</name>
</gene>
<sequence>MSAVRPVNPVDLFCMKALGVFFACAGGVLLFQYPSYYRSEVAFEANGISATGTVIKTREEKEYFGGGITPLSSKTKYISTVEFQTHQGKSVDFTTSSACSSQLDCKKKTVQVRYDPSVPTQARINSDTPLHVRLWGYGVFSLIFLLIGILSLHNKYVCSCDGRDILRQALQVTLLPRYH</sequence>
<dbReference type="RefSeq" id="WP_214435908.1">
    <property type="nucleotide sequence ID" value="NZ_CAWPUQ010000209.1"/>
</dbReference>
<proteinExistence type="predicted"/>
<organism evidence="3 4">
    <name type="scientific">Dendronalium phyllosphericum CENA369</name>
    <dbReference type="NCBI Taxonomy" id="1725256"/>
    <lineage>
        <taxon>Bacteria</taxon>
        <taxon>Bacillati</taxon>
        <taxon>Cyanobacteriota</taxon>
        <taxon>Cyanophyceae</taxon>
        <taxon>Nostocales</taxon>
        <taxon>Nostocaceae</taxon>
        <taxon>Dendronalium</taxon>
        <taxon>Dendronalium phyllosphericum</taxon>
    </lineage>
</organism>
<dbReference type="AlphaFoldDB" id="A0A8J7LMU1"/>
<feature type="domain" description="DUF3592" evidence="2">
    <location>
        <begin position="50"/>
        <end position="127"/>
    </location>
</feature>
<comment type="caution">
    <text evidence="3">The sequence shown here is derived from an EMBL/GenBank/DDBJ whole genome shotgun (WGS) entry which is preliminary data.</text>
</comment>
<evidence type="ECO:0000259" key="2">
    <source>
        <dbReference type="Pfam" id="PF12158"/>
    </source>
</evidence>
<keyword evidence="1" id="KW-1133">Transmembrane helix</keyword>
<accession>A0A8J7LMU1</accession>
<dbReference type="Pfam" id="PF12158">
    <property type="entry name" value="DUF3592"/>
    <property type="match status" value="1"/>
</dbReference>
<keyword evidence="1" id="KW-0812">Transmembrane</keyword>
<name>A0A8J7LMU1_9NOST</name>
<evidence type="ECO:0000256" key="1">
    <source>
        <dbReference type="SAM" id="Phobius"/>
    </source>
</evidence>
<evidence type="ECO:0000313" key="3">
    <source>
        <dbReference type="EMBL" id="MBH8577209.1"/>
    </source>
</evidence>
<dbReference type="InterPro" id="IPR021994">
    <property type="entry name" value="DUF3592"/>
</dbReference>
<protein>
    <submittedName>
        <fullName evidence="3">DUF3592 domain-containing protein</fullName>
    </submittedName>
</protein>
<keyword evidence="1" id="KW-0472">Membrane</keyword>